<sequence length="100" mass="11058">MWFPFNPEGRRGQKEGCSLSKGGGALAGPISRREDKRPLCAPTFIPAGVPPETGAPPNLEGGVRLWRRLTRNPNSLGGSLKNNLYNFLKYTSYQMFPYTT</sequence>
<evidence type="ECO:0000313" key="2">
    <source>
        <dbReference type="Ensembl" id="ENSPLAP00000012003.1"/>
    </source>
</evidence>
<accession>A0A3B3UGG0</accession>
<evidence type="ECO:0000313" key="3">
    <source>
        <dbReference type="Proteomes" id="UP000261500"/>
    </source>
</evidence>
<dbReference type="Proteomes" id="UP000261500">
    <property type="component" value="Unplaced"/>
</dbReference>
<feature type="region of interest" description="Disordered" evidence="1">
    <location>
        <begin position="1"/>
        <end position="32"/>
    </location>
</feature>
<protein>
    <submittedName>
        <fullName evidence="2">Uncharacterized protein</fullName>
    </submittedName>
</protein>
<evidence type="ECO:0000256" key="1">
    <source>
        <dbReference type="SAM" id="MobiDB-lite"/>
    </source>
</evidence>
<dbReference type="Ensembl" id="ENSPLAT00000019593.1">
    <property type="protein sequence ID" value="ENSPLAP00000012003.1"/>
    <property type="gene ID" value="ENSPLAG00000015232.1"/>
</dbReference>
<reference evidence="2" key="2">
    <citation type="submission" date="2025-09" db="UniProtKB">
        <authorList>
            <consortium name="Ensembl"/>
        </authorList>
    </citation>
    <scope>IDENTIFICATION</scope>
</reference>
<keyword evidence="3" id="KW-1185">Reference proteome</keyword>
<proteinExistence type="predicted"/>
<reference evidence="2" key="1">
    <citation type="submission" date="2025-08" db="UniProtKB">
        <authorList>
            <consortium name="Ensembl"/>
        </authorList>
    </citation>
    <scope>IDENTIFICATION</scope>
</reference>
<organism evidence="2 3">
    <name type="scientific">Poecilia latipinna</name>
    <name type="common">sailfin molly</name>
    <dbReference type="NCBI Taxonomy" id="48699"/>
    <lineage>
        <taxon>Eukaryota</taxon>
        <taxon>Metazoa</taxon>
        <taxon>Chordata</taxon>
        <taxon>Craniata</taxon>
        <taxon>Vertebrata</taxon>
        <taxon>Euteleostomi</taxon>
        <taxon>Actinopterygii</taxon>
        <taxon>Neopterygii</taxon>
        <taxon>Teleostei</taxon>
        <taxon>Neoteleostei</taxon>
        <taxon>Acanthomorphata</taxon>
        <taxon>Ovalentaria</taxon>
        <taxon>Atherinomorphae</taxon>
        <taxon>Cyprinodontiformes</taxon>
        <taxon>Poeciliidae</taxon>
        <taxon>Poeciliinae</taxon>
        <taxon>Poecilia</taxon>
    </lineage>
</organism>
<name>A0A3B3UGG0_9TELE</name>
<dbReference type="AlphaFoldDB" id="A0A3B3UGG0"/>